<dbReference type="KEGG" id="xfs:D934_07975"/>
<evidence type="ECO:0000256" key="1">
    <source>
        <dbReference type="SAM" id="Phobius"/>
    </source>
</evidence>
<dbReference type="HOGENOM" id="CLU_183140_0_0_6"/>
<dbReference type="AlphaFoldDB" id="A0A060H6Y8"/>
<name>A0A060H6Y8_XYLFS</name>
<feature type="transmembrane region" description="Helical" evidence="1">
    <location>
        <begin position="40"/>
        <end position="58"/>
    </location>
</feature>
<keyword evidence="1" id="KW-1133">Transmembrane helix</keyword>
<gene>
    <name evidence="2" type="ORF">D934_07975</name>
</gene>
<keyword evidence="1" id="KW-0812">Transmembrane</keyword>
<organism evidence="2 3">
    <name type="scientific">Xylella fastidiosa subsp. sandyi Ann-1</name>
    <dbReference type="NCBI Taxonomy" id="155920"/>
    <lineage>
        <taxon>Bacteria</taxon>
        <taxon>Pseudomonadati</taxon>
        <taxon>Pseudomonadota</taxon>
        <taxon>Gammaproteobacteria</taxon>
        <taxon>Lysobacterales</taxon>
        <taxon>Lysobacteraceae</taxon>
        <taxon>Xylella</taxon>
    </lineage>
</organism>
<dbReference type="EMBL" id="CP006696">
    <property type="protein sequence ID" value="AIC11343.1"/>
    <property type="molecule type" value="Genomic_DNA"/>
</dbReference>
<feature type="transmembrane region" description="Helical" evidence="1">
    <location>
        <begin position="12"/>
        <end position="34"/>
    </location>
</feature>
<dbReference type="PATRIC" id="fig|155920.8.peg.1843"/>
<evidence type="ECO:0000313" key="2">
    <source>
        <dbReference type="EMBL" id="AIC11343.1"/>
    </source>
</evidence>
<evidence type="ECO:0000313" key="3">
    <source>
        <dbReference type="Proteomes" id="UP000027215"/>
    </source>
</evidence>
<dbReference type="Proteomes" id="UP000027215">
    <property type="component" value="Chromosome"/>
</dbReference>
<accession>A0A060H6Y8</accession>
<proteinExistence type="predicted"/>
<sequence>MTQRLQSRTWSWLTKITGTAIVTTVFIYCLADAYAALPRLVFGIIATTYVLLIGRILLSTRQVRHLHLAVDGLVNMRKLSVIAGNRNWSNIANSNKS</sequence>
<protein>
    <submittedName>
        <fullName evidence="2">Uncharacterized protein</fullName>
    </submittedName>
</protein>
<reference evidence="2 3" key="1">
    <citation type="submission" date="2013-08" db="EMBL/GenBank/DDBJ databases">
        <authorList>
            <person name="Stouthamer R."/>
            <person name="Nunney L."/>
        </authorList>
    </citation>
    <scope>NUCLEOTIDE SEQUENCE [LARGE SCALE GENOMIC DNA]</scope>
    <source>
        <strain evidence="3">ann-1</strain>
    </source>
</reference>
<keyword evidence="1" id="KW-0472">Membrane</keyword>